<keyword evidence="4" id="KW-1003">Cell membrane</keyword>
<evidence type="ECO:0000259" key="10">
    <source>
        <dbReference type="SMART" id="SM00683"/>
    </source>
</evidence>
<dbReference type="InterPro" id="IPR014003">
    <property type="entry name" value="BBS5_PH"/>
</dbReference>
<evidence type="ECO:0000313" key="11">
    <source>
        <dbReference type="EMBL" id="KAG2377396.1"/>
    </source>
</evidence>
<dbReference type="Proteomes" id="UP000816034">
    <property type="component" value="Unassembled WGS sequence"/>
</dbReference>
<dbReference type="GO" id="GO:0060271">
    <property type="term" value="P:cilium assembly"/>
    <property type="evidence" value="ECO:0007669"/>
    <property type="project" value="TreeGrafter"/>
</dbReference>
<evidence type="ECO:0000256" key="4">
    <source>
        <dbReference type="ARBA" id="ARBA00022475"/>
    </source>
</evidence>
<evidence type="ECO:0000256" key="9">
    <source>
        <dbReference type="ARBA" id="ARBA00023273"/>
    </source>
</evidence>
<reference evidence="11 12" key="1">
    <citation type="journal article" date="2018" name="BMC Genomics">
        <title>The genome of Naegleria lovaniensis, the basis for a comparative approach to unravel pathogenicity factors of the human pathogenic amoeba N. fowleri.</title>
        <authorList>
            <person name="Liechti N."/>
            <person name="Schurch N."/>
            <person name="Bruggmann R."/>
            <person name="Wittwer M."/>
        </authorList>
    </citation>
    <scope>NUCLEOTIDE SEQUENCE [LARGE SCALE GENOMIC DNA]</scope>
    <source>
        <strain evidence="11 12">ATCC 30569</strain>
    </source>
</reference>
<evidence type="ECO:0000313" key="12">
    <source>
        <dbReference type="Proteomes" id="UP000816034"/>
    </source>
</evidence>
<gene>
    <name evidence="11" type="ORF">C9374_009307</name>
</gene>
<keyword evidence="9" id="KW-0966">Cell projection</keyword>
<dbReference type="Pfam" id="PF07289">
    <property type="entry name" value="BBL5"/>
    <property type="match status" value="1"/>
</dbReference>
<sequence length="350" mass="39926">MSANSSTIFWQDREIRFDSNFEAGELNLRKGEFEIDVLENVEDTKGNNGEKGRCVITNLRLLWICTRNPKINLSIGYNTMVNIKIQTGSSRLKGSTQALYLLTKYHGSRFEFIFSNMVKTNPRLFSTIQAVFKAYQSSKMYREIRLRSAIIKNKHLELLPKEQVYTTLSGVWNLSAEQGNLGTFIVTNVRVVWFADLAENFNVSIPYLQIKNVSFRDSKFGKAFVVETNRSAGREFVLGFKVDPVERLSDLFKEVSSLHQLFTDNPLLGVEYQPEEKQASLEQLMVPKTTESIKYIGNKDTSDPLAPYYVDTSDKSSNTSIGFSEELGLACEELKDGMSIKKLWQCIYKV</sequence>
<keyword evidence="5" id="KW-0963">Cytoplasm</keyword>
<dbReference type="EMBL" id="PYSW02000038">
    <property type="protein sequence ID" value="KAG2377396.1"/>
    <property type="molecule type" value="Genomic_DNA"/>
</dbReference>
<evidence type="ECO:0000256" key="8">
    <source>
        <dbReference type="ARBA" id="ARBA00023212"/>
    </source>
</evidence>
<keyword evidence="7" id="KW-0472">Membrane</keyword>
<dbReference type="PANTHER" id="PTHR21351">
    <property type="entry name" value="BARDET-BIEDL SYNDROME PROTEIN 5"/>
    <property type="match status" value="1"/>
</dbReference>
<keyword evidence="6" id="KW-0969">Cilium</keyword>
<dbReference type="GO" id="GO:0032266">
    <property type="term" value="F:phosphatidylinositol-3-phosphate binding"/>
    <property type="evidence" value="ECO:0007669"/>
    <property type="project" value="TreeGrafter"/>
</dbReference>
<keyword evidence="12" id="KW-1185">Reference proteome</keyword>
<dbReference type="PIRSF" id="PIRSF010072">
    <property type="entry name" value="DUF1448"/>
    <property type="match status" value="1"/>
</dbReference>
<dbReference type="GO" id="GO:0060170">
    <property type="term" value="C:ciliary membrane"/>
    <property type="evidence" value="ECO:0007669"/>
    <property type="project" value="UniProtKB-SubCell"/>
</dbReference>
<keyword evidence="8" id="KW-0206">Cytoskeleton</keyword>
<dbReference type="GO" id="GO:0034464">
    <property type="term" value="C:BBSome"/>
    <property type="evidence" value="ECO:0007669"/>
    <property type="project" value="InterPro"/>
</dbReference>
<name>A0AA88KGQ0_NAELO</name>
<accession>A0AA88KGQ0</accession>
<feature type="domain" description="BBSome complex member BBS5 PH" evidence="10">
    <location>
        <begin position="162"/>
        <end position="216"/>
    </location>
</feature>
<proteinExistence type="inferred from homology"/>
<dbReference type="InterPro" id="IPR030804">
    <property type="entry name" value="BBS5/fem-3"/>
</dbReference>
<dbReference type="PANTHER" id="PTHR21351:SF0">
    <property type="entry name" value="BARDET-BIEDL SYNDROME 5 PROTEIN"/>
    <property type="match status" value="1"/>
</dbReference>
<organism evidence="11 12">
    <name type="scientific">Naegleria lovaniensis</name>
    <name type="common">Amoeba</name>
    <dbReference type="NCBI Taxonomy" id="51637"/>
    <lineage>
        <taxon>Eukaryota</taxon>
        <taxon>Discoba</taxon>
        <taxon>Heterolobosea</taxon>
        <taxon>Tetramitia</taxon>
        <taxon>Eutetramitia</taxon>
        <taxon>Vahlkampfiidae</taxon>
        <taxon>Naegleria</taxon>
    </lineage>
</organism>
<evidence type="ECO:0000256" key="3">
    <source>
        <dbReference type="ARBA" id="ARBA00005822"/>
    </source>
</evidence>
<feature type="domain" description="BBSome complex member BBS5 PH" evidence="10">
    <location>
        <begin position="32"/>
        <end position="86"/>
    </location>
</feature>
<evidence type="ECO:0000256" key="6">
    <source>
        <dbReference type="ARBA" id="ARBA00023069"/>
    </source>
</evidence>
<protein>
    <recommendedName>
        <fullName evidence="10">BBSome complex member BBS5 PH domain-containing protein</fullName>
    </recommendedName>
</protein>
<dbReference type="AlphaFoldDB" id="A0AA88KGQ0"/>
<evidence type="ECO:0000256" key="2">
    <source>
        <dbReference type="ARBA" id="ARBA00004607"/>
    </source>
</evidence>
<comment type="similarity">
    <text evidence="3">Belongs to the BBS5 family.</text>
</comment>
<evidence type="ECO:0000256" key="1">
    <source>
        <dbReference type="ARBA" id="ARBA00004309"/>
    </source>
</evidence>
<dbReference type="RefSeq" id="XP_044544658.1">
    <property type="nucleotide sequence ID" value="XM_044699480.1"/>
</dbReference>
<dbReference type="GO" id="GO:0036064">
    <property type="term" value="C:ciliary basal body"/>
    <property type="evidence" value="ECO:0007669"/>
    <property type="project" value="TreeGrafter"/>
</dbReference>
<comment type="subcellular location">
    <subcellularLocation>
        <location evidence="1">Cell projection</location>
        <location evidence="1">Cilium membrane</location>
    </subcellularLocation>
    <subcellularLocation>
        <location evidence="2">Cytoplasm</location>
        <location evidence="2">Cytoskeleton</location>
        <location evidence="2">Microtubule organizing center</location>
        <location evidence="2">Centrosome</location>
        <location evidence="2">Centriolar satellite</location>
    </subcellularLocation>
</comment>
<dbReference type="SUPFAM" id="SSF50729">
    <property type="entry name" value="PH domain-like"/>
    <property type="match status" value="1"/>
</dbReference>
<dbReference type="GeneID" id="68101761"/>
<evidence type="ECO:0000256" key="5">
    <source>
        <dbReference type="ARBA" id="ARBA00022490"/>
    </source>
</evidence>
<evidence type="ECO:0000256" key="7">
    <source>
        <dbReference type="ARBA" id="ARBA00023136"/>
    </source>
</evidence>
<comment type="caution">
    <text evidence="11">The sequence shown here is derived from an EMBL/GenBank/DDBJ whole genome shotgun (WGS) entry which is preliminary data.</text>
</comment>
<dbReference type="SMART" id="SM00683">
    <property type="entry name" value="DM16"/>
    <property type="match status" value="2"/>
</dbReference>
<dbReference type="GO" id="GO:0034451">
    <property type="term" value="C:centriolar satellite"/>
    <property type="evidence" value="ECO:0007669"/>
    <property type="project" value="UniProtKB-SubCell"/>
</dbReference>
<dbReference type="InterPro" id="IPR006606">
    <property type="entry name" value="BBL5"/>
</dbReference>